<protein>
    <submittedName>
        <fullName evidence="1">Uncharacterized protein</fullName>
    </submittedName>
</protein>
<proteinExistence type="predicted"/>
<reference evidence="1 2" key="1">
    <citation type="journal article" date="2018" name="IMA Fungus">
        <title>IMA Genome-F 10: Nine draft genome sequences of Claviceps purpurea s.lat., including C. arundinis, C. humidiphila, and C. cf. spartinae, pseudomolecules for the pitch canker pathogen Fusarium circinatum, draft genome of Davidsoniella eucalypti, Grosmannia galeiformis, Quambalaria eucalypti, and Teratosphaeria destructans.</title>
        <authorList>
            <person name="Wingfield B.D."/>
            <person name="Liu M."/>
            <person name="Nguyen H.D."/>
            <person name="Lane F.A."/>
            <person name="Morgan S.W."/>
            <person name="De Vos L."/>
            <person name="Wilken P.M."/>
            <person name="Duong T.A."/>
            <person name="Aylward J."/>
            <person name="Coetzee M.P."/>
            <person name="Dadej K."/>
            <person name="De Beer Z.W."/>
            <person name="Findlay W."/>
            <person name="Havenga M."/>
            <person name="Kolarik M."/>
            <person name="Menzies J.G."/>
            <person name="Naidoo K."/>
            <person name="Pochopski O."/>
            <person name="Shoukouhi P."/>
            <person name="Santana Q.C."/>
            <person name="Seifert K.A."/>
            <person name="Soal N."/>
            <person name="Steenkamp E.T."/>
            <person name="Tatham C.T."/>
            <person name="van der Nest M.A."/>
            <person name="Wingfield M.J."/>
        </authorList>
    </citation>
    <scope>NUCLEOTIDE SEQUENCE [LARGE SCALE GENOMIC DNA]</scope>
    <source>
        <strain evidence="1">CMW44962</strain>
    </source>
</reference>
<dbReference type="EMBL" id="RIBY02000551">
    <property type="protein sequence ID" value="KAH9840520.1"/>
    <property type="molecule type" value="Genomic_DNA"/>
</dbReference>
<reference evidence="1 2" key="2">
    <citation type="journal article" date="2021" name="Curr. Genet.">
        <title>Genetic response to nitrogen starvation in the aggressive Eucalyptus foliar pathogen Teratosphaeria destructans.</title>
        <authorList>
            <person name="Havenga M."/>
            <person name="Wingfield B.D."/>
            <person name="Wingfield M.J."/>
            <person name="Dreyer L.L."/>
            <person name="Roets F."/>
            <person name="Aylward J."/>
        </authorList>
    </citation>
    <scope>NUCLEOTIDE SEQUENCE [LARGE SCALE GENOMIC DNA]</scope>
    <source>
        <strain evidence="1">CMW44962</strain>
    </source>
</reference>
<dbReference type="AlphaFoldDB" id="A0A9W7SYK5"/>
<evidence type="ECO:0000313" key="1">
    <source>
        <dbReference type="EMBL" id="KAH9840520.1"/>
    </source>
</evidence>
<feature type="non-terminal residue" evidence="1">
    <location>
        <position position="1"/>
    </location>
</feature>
<accession>A0A9W7SYK5</accession>
<organism evidence="1 2">
    <name type="scientific">Teratosphaeria destructans</name>
    <dbReference type="NCBI Taxonomy" id="418781"/>
    <lineage>
        <taxon>Eukaryota</taxon>
        <taxon>Fungi</taxon>
        <taxon>Dikarya</taxon>
        <taxon>Ascomycota</taxon>
        <taxon>Pezizomycotina</taxon>
        <taxon>Dothideomycetes</taxon>
        <taxon>Dothideomycetidae</taxon>
        <taxon>Mycosphaerellales</taxon>
        <taxon>Teratosphaeriaceae</taxon>
        <taxon>Teratosphaeria</taxon>
    </lineage>
</organism>
<dbReference type="Proteomes" id="UP001138500">
    <property type="component" value="Unassembled WGS sequence"/>
</dbReference>
<gene>
    <name evidence="1" type="ORF">Tdes44962_MAKER10548</name>
</gene>
<keyword evidence="2" id="KW-1185">Reference proteome</keyword>
<sequence>QQRPHPPAPRDILARTKLRVDFQLEHKKPAIATLRDCPSVEHFFTQLDNLRPRRMKVEGRSVQEIDIEVVGGAAGDVGGGSLAGLECSMSREFGEAAFEGLLEELREIGARDAGVRVELRVVVDA</sequence>
<evidence type="ECO:0000313" key="2">
    <source>
        <dbReference type="Proteomes" id="UP001138500"/>
    </source>
</evidence>
<name>A0A9W7SYK5_9PEZI</name>
<comment type="caution">
    <text evidence="1">The sequence shown here is derived from an EMBL/GenBank/DDBJ whole genome shotgun (WGS) entry which is preliminary data.</text>
</comment>